<dbReference type="SUPFAM" id="SSF47336">
    <property type="entry name" value="ACP-like"/>
    <property type="match status" value="1"/>
</dbReference>
<keyword evidence="3" id="KW-1185">Reference proteome</keyword>
<feature type="domain" description="Carrier" evidence="1">
    <location>
        <begin position="2"/>
        <end position="84"/>
    </location>
</feature>
<dbReference type="Proteomes" id="UP001139319">
    <property type="component" value="Unassembled WGS sequence"/>
</dbReference>
<dbReference type="EMBL" id="JAMFTH010000004">
    <property type="protein sequence ID" value="MCP8900136.1"/>
    <property type="molecule type" value="Genomic_DNA"/>
</dbReference>
<name>A0A9X2I0Z0_9GAMM</name>
<dbReference type="InterPro" id="IPR009081">
    <property type="entry name" value="PP-bd_ACP"/>
</dbReference>
<comment type="caution">
    <text evidence="2">The sequence shown here is derived from an EMBL/GenBank/DDBJ whole genome shotgun (WGS) entry which is preliminary data.</text>
</comment>
<organism evidence="2 3">
    <name type="scientific">Gilvimarinus xylanilyticus</name>
    <dbReference type="NCBI Taxonomy" id="2944139"/>
    <lineage>
        <taxon>Bacteria</taxon>
        <taxon>Pseudomonadati</taxon>
        <taxon>Pseudomonadota</taxon>
        <taxon>Gammaproteobacteria</taxon>
        <taxon>Cellvibrionales</taxon>
        <taxon>Cellvibrionaceae</taxon>
        <taxon>Gilvimarinus</taxon>
    </lineage>
</organism>
<evidence type="ECO:0000259" key="1">
    <source>
        <dbReference type="PROSITE" id="PS50075"/>
    </source>
</evidence>
<dbReference type="Gene3D" id="1.10.1200.10">
    <property type="entry name" value="ACP-like"/>
    <property type="match status" value="1"/>
</dbReference>
<sequence length="87" mass="9585">MADIDTDIKQMIITELELEDIAIEDIDTEAPLFGDGLGLDSIDALELGLALQKNFNVKIDANSEQNKEHFYSVASLRNFVLAQSASQ</sequence>
<evidence type="ECO:0000313" key="3">
    <source>
        <dbReference type="Proteomes" id="UP001139319"/>
    </source>
</evidence>
<evidence type="ECO:0000313" key="2">
    <source>
        <dbReference type="EMBL" id="MCP8900136.1"/>
    </source>
</evidence>
<proteinExistence type="predicted"/>
<dbReference type="PROSITE" id="PS50075">
    <property type="entry name" value="CARRIER"/>
    <property type="match status" value="1"/>
</dbReference>
<reference evidence="2" key="1">
    <citation type="submission" date="2022-05" db="EMBL/GenBank/DDBJ databases">
        <authorList>
            <person name="Sun H.-N."/>
        </authorList>
    </citation>
    <scope>NUCLEOTIDE SEQUENCE</scope>
    <source>
        <strain evidence="2">HB14</strain>
    </source>
</reference>
<dbReference type="InterPro" id="IPR036736">
    <property type="entry name" value="ACP-like_sf"/>
</dbReference>
<dbReference type="AlphaFoldDB" id="A0A9X2I0Z0"/>
<dbReference type="Pfam" id="PF00550">
    <property type="entry name" value="PP-binding"/>
    <property type="match status" value="1"/>
</dbReference>
<reference evidence="2" key="2">
    <citation type="submission" date="2023-01" db="EMBL/GenBank/DDBJ databases">
        <title>Gilvimarinus xylanilyticus HB14 isolated from Caulerpa lentillifera aquaculture base in Hainan, China.</title>
        <authorList>
            <person name="Zhang Y.-J."/>
        </authorList>
    </citation>
    <scope>NUCLEOTIDE SEQUENCE</scope>
    <source>
        <strain evidence="2">HB14</strain>
    </source>
</reference>
<dbReference type="NCBIfam" id="NF006617">
    <property type="entry name" value="PRK09184.1"/>
    <property type="match status" value="1"/>
</dbReference>
<accession>A0A9X2I0Z0</accession>
<protein>
    <submittedName>
        <fullName evidence="2">Phosphopantetheine-binding protein</fullName>
    </submittedName>
</protein>
<dbReference type="RefSeq" id="WP_253968432.1">
    <property type="nucleotide sequence ID" value="NZ_JAMFTH010000004.1"/>
</dbReference>
<gene>
    <name evidence="2" type="ORF">M6D89_12575</name>
</gene>